<proteinExistence type="predicted"/>
<evidence type="ECO:0000256" key="2">
    <source>
        <dbReference type="SAM" id="Phobius"/>
    </source>
</evidence>
<dbReference type="Gene3D" id="3.30.700.10">
    <property type="entry name" value="Glycoprotein, Type 4 Pilin"/>
    <property type="match status" value="1"/>
</dbReference>
<dbReference type="InterPro" id="IPR012902">
    <property type="entry name" value="N_methyl_site"/>
</dbReference>
<sequence>MKVMNNRRSGFTLIELMVTVAIIAILAVIAIPSYDIYIRKADLSTAQQEMHKIAALLEQHRTRNFSYEGFILRDPVLNEGPYADVNNATKTTLLLPLNASSGKQKFTLILTVDSQTWSLKAESQNPRNYSLLMTSTGLKCKTKTTANITNQSCGLESEDW</sequence>
<dbReference type="GO" id="GO:0015628">
    <property type="term" value="P:protein secretion by the type II secretion system"/>
    <property type="evidence" value="ECO:0007669"/>
    <property type="project" value="InterPro"/>
</dbReference>
<evidence type="ECO:0000313" key="4">
    <source>
        <dbReference type="Proteomes" id="UP000325177"/>
    </source>
</evidence>
<organism evidence="3 4">
    <name type="scientific">Acinetobacter suaedae</name>
    <dbReference type="NCBI Taxonomy" id="2609668"/>
    <lineage>
        <taxon>Bacteria</taxon>
        <taxon>Pseudomonadati</taxon>
        <taxon>Pseudomonadota</taxon>
        <taxon>Gammaproteobacteria</taxon>
        <taxon>Moraxellales</taxon>
        <taxon>Moraxellaceae</taxon>
        <taxon>Acinetobacter</taxon>
    </lineage>
</organism>
<dbReference type="GO" id="GO:0043683">
    <property type="term" value="P:type IV pilus assembly"/>
    <property type="evidence" value="ECO:0007669"/>
    <property type="project" value="InterPro"/>
</dbReference>
<keyword evidence="2" id="KW-0812">Transmembrane</keyword>
<keyword evidence="2" id="KW-0472">Membrane</keyword>
<dbReference type="EMBL" id="CP043909">
    <property type="protein sequence ID" value="QER38450.1"/>
    <property type="molecule type" value="Genomic_DNA"/>
</dbReference>
<dbReference type="Proteomes" id="UP000325177">
    <property type="component" value="Chromosome"/>
</dbReference>
<dbReference type="PANTHER" id="PTHR30093">
    <property type="entry name" value="GENERAL SECRETION PATHWAY PROTEIN G"/>
    <property type="match status" value="1"/>
</dbReference>
<dbReference type="InterPro" id="IPR045584">
    <property type="entry name" value="Pilin-like"/>
</dbReference>
<dbReference type="SUPFAM" id="SSF54523">
    <property type="entry name" value="Pili subunits"/>
    <property type="match status" value="1"/>
</dbReference>
<dbReference type="PRINTS" id="PR00813">
    <property type="entry name" value="BCTERIALGSPG"/>
</dbReference>
<name>A0A5P1URL0_9GAMM</name>
<gene>
    <name evidence="3" type="ORF">F2A31_01495</name>
</gene>
<keyword evidence="4" id="KW-1185">Reference proteome</keyword>
<keyword evidence="2" id="KW-1133">Transmembrane helix</keyword>
<dbReference type="InterPro" id="IPR031982">
    <property type="entry name" value="PilE-like"/>
</dbReference>
<evidence type="ECO:0000256" key="1">
    <source>
        <dbReference type="ARBA" id="ARBA00022481"/>
    </source>
</evidence>
<dbReference type="RefSeq" id="WP_150024878.1">
    <property type="nucleotide sequence ID" value="NZ_CP043909.1"/>
</dbReference>
<evidence type="ECO:0000313" key="3">
    <source>
        <dbReference type="EMBL" id="QER38450.1"/>
    </source>
</evidence>
<keyword evidence="1" id="KW-0488">Methylation</keyword>
<dbReference type="KEGG" id="asue:F2A31_01495"/>
<dbReference type="AlphaFoldDB" id="A0A5P1URL0"/>
<feature type="transmembrane region" description="Helical" evidence="2">
    <location>
        <begin position="12"/>
        <end position="34"/>
    </location>
</feature>
<dbReference type="PANTHER" id="PTHR30093:SF47">
    <property type="entry name" value="TYPE IV PILUS NON-CORE MINOR PILIN PILE"/>
    <property type="match status" value="1"/>
</dbReference>
<dbReference type="InterPro" id="IPR000983">
    <property type="entry name" value="Bac_GSPG_pilin"/>
</dbReference>
<dbReference type="GO" id="GO:0015627">
    <property type="term" value="C:type II protein secretion system complex"/>
    <property type="evidence" value="ECO:0007669"/>
    <property type="project" value="InterPro"/>
</dbReference>
<dbReference type="PROSITE" id="PS00409">
    <property type="entry name" value="PROKAR_NTER_METHYL"/>
    <property type="match status" value="1"/>
</dbReference>
<accession>A0A5P1URL0</accession>
<dbReference type="Pfam" id="PF07963">
    <property type="entry name" value="N_methyl"/>
    <property type="match status" value="1"/>
</dbReference>
<dbReference type="NCBIfam" id="TIGR02532">
    <property type="entry name" value="IV_pilin_GFxxxE"/>
    <property type="match status" value="1"/>
</dbReference>
<reference evidence="3 4" key="1">
    <citation type="submission" date="2019-09" db="EMBL/GenBank/DDBJ databases">
        <title>Acinetobacter sp. C16S1 isolated from saline soil.</title>
        <authorList>
            <person name="Xu L."/>
            <person name="Sun J.-Q."/>
        </authorList>
    </citation>
    <scope>NUCLEOTIDE SEQUENCE [LARGE SCALE GENOMIC DNA]</scope>
    <source>
        <strain evidence="3 4">C16S1</strain>
    </source>
</reference>
<dbReference type="Pfam" id="PF16732">
    <property type="entry name" value="ComP_DUS"/>
    <property type="match status" value="1"/>
</dbReference>
<protein>
    <submittedName>
        <fullName evidence="3">Prepilin-type N-terminal cleavage/methylation domain-containing protein</fullName>
    </submittedName>
</protein>